<comment type="caution">
    <text evidence="2">The sequence shown here is derived from an EMBL/GenBank/DDBJ whole genome shotgun (WGS) entry which is preliminary data.</text>
</comment>
<evidence type="ECO:0000313" key="2">
    <source>
        <dbReference type="EMBL" id="MQQ10294.1"/>
    </source>
</evidence>
<organism evidence="2 3">
    <name type="scientific">Tritonibacter litoralis</name>
    <dbReference type="NCBI Taxonomy" id="2662264"/>
    <lineage>
        <taxon>Bacteria</taxon>
        <taxon>Pseudomonadati</taxon>
        <taxon>Pseudomonadota</taxon>
        <taxon>Alphaproteobacteria</taxon>
        <taxon>Rhodobacterales</taxon>
        <taxon>Paracoccaceae</taxon>
        <taxon>Tritonibacter</taxon>
    </lineage>
</organism>
<protein>
    <recommendedName>
        <fullName evidence="4">DUF1330 domain-containing protein</fullName>
    </recommendedName>
</protein>
<keyword evidence="1" id="KW-0732">Signal</keyword>
<dbReference type="RefSeq" id="WP_153217268.1">
    <property type="nucleotide sequence ID" value="NZ_WIBF01000013.1"/>
</dbReference>
<dbReference type="EMBL" id="WIBF01000013">
    <property type="protein sequence ID" value="MQQ10294.1"/>
    <property type="molecule type" value="Genomic_DNA"/>
</dbReference>
<reference evidence="2 3" key="1">
    <citation type="submission" date="2019-10" db="EMBL/GenBank/DDBJ databases">
        <title>Epibacterium sp. nov., isolated from seawater.</title>
        <authorList>
            <person name="Zhang X."/>
            <person name="Li N."/>
        </authorList>
    </citation>
    <scope>NUCLEOTIDE SEQUENCE [LARGE SCALE GENOMIC DNA]</scope>
    <source>
        <strain evidence="2 3">SM1979</strain>
    </source>
</reference>
<feature type="signal peptide" evidence="1">
    <location>
        <begin position="1"/>
        <end position="23"/>
    </location>
</feature>
<evidence type="ECO:0000256" key="1">
    <source>
        <dbReference type="SAM" id="SignalP"/>
    </source>
</evidence>
<name>A0A843YLJ8_9RHOB</name>
<sequence length="127" mass="14433">MFKNLAAAVSFATMALTATLSWAENSPMLVDVLTLNEGKTYEDAQGYFDKVIPIIETHGIKRVRVLEVQNKMQGHPDVTPNIVQLWELEIADPFSGIFSDPNYLLHVPLRDSIFNMSQTQFWMTTDR</sequence>
<evidence type="ECO:0008006" key="4">
    <source>
        <dbReference type="Google" id="ProtNLM"/>
    </source>
</evidence>
<dbReference type="Proteomes" id="UP000444174">
    <property type="component" value="Unassembled WGS sequence"/>
</dbReference>
<feature type="chain" id="PRO_5032997322" description="DUF1330 domain-containing protein" evidence="1">
    <location>
        <begin position="24"/>
        <end position="127"/>
    </location>
</feature>
<keyword evidence="3" id="KW-1185">Reference proteome</keyword>
<evidence type="ECO:0000313" key="3">
    <source>
        <dbReference type="Proteomes" id="UP000444174"/>
    </source>
</evidence>
<proteinExistence type="predicted"/>
<gene>
    <name evidence="2" type="ORF">GFB49_17640</name>
</gene>
<dbReference type="AlphaFoldDB" id="A0A843YLJ8"/>
<accession>A0A843YLJ8</accession>